<accession>A0ABS8VHD7</accession>
<name>A0ABS8VHD7_DATST</name>
<protein>
    <submittedName>
        <fullName evidence="2">Uncharacterized protein</fullName>
    </submittedName>
</protein>
<dbReference type="EMBL" id="JACEIK010004600">
    <property type="protein sequence ID" value="MCD9645912.1"/>
    <property type="molecule type" value="Genomic_DNA"/>
</dbReference>
<comment type="caution">
    <text evidence="2">The sequence shown here is derived from an EMBL/GenBank/DDBJ whole genome shotgun (WGS) entry which is preliminary data.</text>
</comment>
<organism evidence="2 3">
    <name type="scientific">Datura stramonium</name>
    <name type="common">Jimsonweed</name>
    <name type="synonym">Common thornapple</name>
    <dbReference type="NCBI Taxonomy" id="4076"/>
    <lineage>
        <taxon>Eukaryota</taxon>
        <taxon>Viridiplantae</taxon>
        <taxon>Streptophyta</taxon>
        <taxon>Embryophyta</taxon>
        <taxon>Tracheophyta</taxon>
        <taxon>Spermatophyta</taxon>
        <taxon>Magnoliopsida</taxon>
        <taxon>eudicotyledons</taxon>
        <taxon>Gunneridae</taxon>
        <taxon>Pentapetalae</taxon>
        <taxon>asterids</taxon>
        <taxon>lamiids</taxon>
        <taxon>Solanales</taxon>
        <taxon>Solanaceae</taxon>
        <taxon>Solanoideae</taxon>
        <taxon>Datureae</taxon>
        <taxon>Datura</taxon>
    </lineage>
</organism>
<gene>
    <name evidence="2" type="ORF">HAX54_035317</name>
</gene>
<evidence type="ECO:0000313" key="2">
    <source>
        <dbReference type="EMBL" id="MCD9645912.1"/>
    </source>
</evidence>
<reference evidence="2 3" key="1">
    <citation type="journal article" date="2021" name="BMC Genomics">
        <title>Datura genome reveals duplications of psychoactive alkaloid biosynthetic genes and high mutation rate following tissue culture.</title>
        <authorList>
            <person name="Rajewski A."/>
            <person name="Carter-House D."/>
            <person name="Stajich J."/>
            <person name="Litt A."/>
        </authorList>
    </citation>
    <scope>NUCLEOTIDE SEQUENCE [LARGE SCALE GENOMIC DNA]</scope>
    <source>
        <strain evidence="2">AR-01</strain>
    </source>
</reference>
<sequence length="102" mass="11291">YLPGHPRFSEQKGLDTREYDHNRYMDDHSSSSTASGAVLIGSGTSYPSYQQGQAYNIPGANIKINFAAPPRFTNEQSEQICKMLDQNQNQTSLSLSNSVNMS</sequence>
<feature type="non-terminal residue" evidence="2">
    <location>
        <position position="1"/>
    </location>
</feature>
<dbReference type="Proteomes" id="UP000823775">
    <property type="component" value="Unassembled WGS sequence"/>
</dbReference>
<evidence type="ECO:0000256" key="1">
    <source>
        <dbReference type="SAM" id="MobiDB-lite"/>
    </source>
</evidence>
<feature type="region of interest" description="Disordered" evidence="1">
    <location>
        <begin position="1"/>
        <end position="43"/>
    </location>
</feature>
<keyword evidence="3" id="KW-1185">Reference proteome</keyword>
<evidence type="ECO:0000313" key="3">
    <source>
        <dbReference type="Proteomes" id="UP000823775"/>
    </source>
</evidence>
<feature type="compositionally biased region" description="Basic and acidic residues" evidence="1">
    <location>
        <begin position="7"/>
        <end position="29"/>
    </location>
</feature>
<proteinExistence type="predicted"/>
<feature type="non-terminal residue" evidence="2">
    <location>
        <position position="102"/>
    </location>
</feature>